<keyword evidence="2" id="KW-0472">Membrane</keyword>
<organism evidence="4 5">
    <name type="scientific">Klebsormidium nitens</name>
    <name type="common">Green alga</name>
    <name type="synonym">Ulothrix nitens</name>
    <dbReference type="NCBI Taxonomy" id="105231"/>
    <lineage>
        <taxon>Eukaryota</taxon>
        <taxon>Viridiplantae</taxon>
        <taxon>Streptophyta</taxon>
        <taxon>Klebsormidiophyceae</taxon>
        <taxon>Klebsormidiales</taxon>
        <taxon>Klebsormidiaceae</taxon>
        <taxon>Klebsormidium</taxon>
    </lineage>
</organism>
<accession>A0A1Y1I0J6</accession>
<keyword evidence="5" id="KW-1185">Reference proteome</keyword>
<keyword evidence="2" id="KW-1133">Transmembrane helix</keyword>
<dbReference type="EMBL" id="DF237139">
    <property type="protein sequence ID" value="GAQ84460.1"/>
    <property type="molecule type" value="Genomic_DNA"/>
</dbReference>
<evidence type="ECO:0000313" key="5">
    <source>
        <dbReference type="Proteomes" id="UP000054558"/>
    </source>
</evidence>
<gene>
    <name evidence="4" type="ORF">KFL_001900030</name>
</gene>
<keyword evidence="2" id="KW-0812">Transmembrane</keyword>
<feature type="transmembrane region" description="Helical" evidence="2">
    <location>
        <begin position="274"/>
        <end position="297"/>
    </location>
</feature>
<feature type="compositionally biased region" description="Low complexity" evidence="1">
    <location>
        <begin position="214"/>
        <end position="225"/>
    </location>
</feature>
<feature type="compositionally biased region" description="Pro residues" evidence="1">
    <location>
        <begin position="200"/>
        <end position="213"/>
    </location>
</feature>
<reference evidence="4 5" key="1">
    <citation type="journal article" date="2014" name="Nat. Commun.">
        <title>Klebsormidium flaccidum genome reveals primary factors for plant terrestrial adaptation.</title>
        <authorList>
            <person name="Hori K."/>
            <person name="Maruyama F."/>
            <person name="Fujisawa T."/>
            <person name="Togashi T."/>
            <person name="Yamamoto N."/>
            <person name="Seo M."/>
            <person name="Sato S."/>
            <person name="Yamada T."/>
            <person name="Mori H."/>
            <person name="Tajima N."/>
            <person name="Moriyama T."/>
            <person name="Ikeuchi M."/>
            <person name="Watanabe M."/>
            <person name="Wada H."/>
            <person name="Kobayashi K."/>
            <person name="Saito M."/>
            <person name="Masuda T."/>
            <person name="Sasaki-Sekimoto Y."/>
            <person name="Mashiguchi K."/>
            <person name="Awai K."/>
            <person name="Shimojima M."/>
            <person name="Masuda S."/>
            <person name="Iwai M."/>
            <person name="Nobusawa T."/>
            <person name="Narise T."/>
            <person name="Kondo S."/>
            <person name="Saito H."/>
            <person name="Sato R."/>
            <person name="Murakawa M."/>
            <person name="Ihara Y."/>
            <person name="Oshima-Yamada Y."/>
            <person name="Ohtaka K."/>
            <person name="Satoh M."/>
            <person name="Sonobe K."/>
            <person name="Ishii M."/>
            <person name="Ohtani R."/>
            <person name="Kanamori-Sato M."/>
            <person name="Honoki R."/>
            <person name="Miyazaki D."/>
            <person name="Mochizuki H."/>
            <person name="Umetsu J."/>
            <person name="Higashi K."/>
            <person name="Shibata D."/>
            <person name="Kamiya Y."/>
            <person name="Sato N."/>
            <person name="Nakamura Y."/>
            <person name="Tabata S."/>
            <person name="Ida S."/>
            <person name="Kurokawa K."/>
            <person name="Ohta H."/>
        </authorList>
    </citation>
    <scope>NUCLEOTIDE SEQUENCE [LARGE SCALE GENOMIC DNA]</scope>
    <source>
        <strain evidence="4 5">NIES-2285</strain>
    </source>
</reference>
<feature type="chain" id="PRO_5012982584" description="Chitin-binding type-4 domain-containing protein" evidence="3">
    <location>
        <begin position="36"/>
        <end position="353"/>
    </location>
</feature>
<sequence>MTGQLRSASRWVCPLLPLQPLLLLLLAASLPPATSICEDGVTTGLGGRGSSTYNTITYCPLNISSGADANIFPVNKTCTNGAIPDWSFQLIDVTPGTPSKYTWGYIYHDKYLMIGEDVLGVSPAYAWVDADVSIQLAHIAIHCSTWLSGQPPCLANVALVLACPLVSAPGSTYGPTAPSDEPEWTCAKYPEQCKALGIPNAPPPPAPTPPASLSPPSNTDTPSDSGSDDGSTDSTVFPPPPPGGGVSTYFNYTKQLGGQSATTSGGSSSKSKKISVWIIVGAVIGGLLVLIIIEEVVRNARNKRLEKKRIAAEEVVAAQAVVAPPVPPSGGQAAAGAKPSGLRSRINILSQAE</sequence>
<keyword evidence="3" id="KW-0732">Signal</keyword>
<feature type="region of interest" description="Disordered" evidence="1">
    <location>
        <begin position="197"/>
        <end position="251"/>
    </location>
</feature>
<proteinExistence type="predicted"/>
<evidence type="ECO:0000256" key="3">
    <source>
        <dbReference type="SAM" id="SignalP"/>
    </source>
</evidence>
<dbReference type="Proteomes" id="UP000054558">
    <property type="component" value="Unassembled WGS sequence"/>
</dbReference>
<evidence type="ECO:0000256" key="2">
    <source>
        <dbReference type="SAM" id="Phobius"/>
    </source>
</evidence>
<protein>
    <recommendedName>
        <fullName evidence="6">Chitin-binding type-4 domain-containing protein</fullName>
    </recommendedName>
</protein>
<evidence type="ECO:0000256" key="1">
    <source>
        <dbReference type="SAM" id="MobiDB-lite"/>
    </source>
</evidence>
<evidence type="ECO:0008006" key="6">
    <source>
        <dbReference type="Google" id="ProtNLM"/>
    </source>
</evidence>
<evidence type="ECO:0000313" key="4">
    <source>
        <dbReference type="EMBL" id="GAQ84460.1"/>
    </source>
</evidence>
<dbReference type="AlphaFoldDB" id="A0A1Y1I0J6"/>
<feature type="signal peptide" evidence="3">
    <location>
        <begin position="1"/>
        <end position="35"/>
    </location>
</feature>
<name>A0A1Y1I0J6_KLENI</name>